<accession>A0A840MQ76</accession>
<dbReference type="AlphaFoldDB" id="A0A840MQ76"/>
<reference evidence="2 3" key="1">
    <citation type="submission" date="2020-08" db="EMBL/GenBank/DDBJ databases">
        <title>Genomic Encyclopedia of Type Strains, Phase IV (KMG-IV): sequencing the most valuable type-strain genomes for metagenomic binning, comparative biology and taxonomic classification.</title>
        <authorList>
            <person name="Goeker M."/>
        </authorList>
    </citation>
    <scope>NUCLEOTIDE SEQUENCE [LARGE SCALE GENOMIC DNA]</scope>
    <source>
        <strain evidence="2 3">DSM 27165</strain>
    </source>
</reference>
<protein>
    <submittedName>
        <fullName evidence="2">Uncharacterized protein</fullName>
    </submittedName>
</protein>
<dbReference type="Proteomes" id="UP000575898">
    <property type="component" value="Unassembled WGS sequence"/>
</dbReference>
<evidence type="ECO:0000256" key="1">
    <source>
        <dbReference type="SAM" id="SignalP"/>
    </source>
</evidence>
<organism evidence="2 3">
    <name type="scientific">Chitinivorax tropicus</name>
    <dbReference type="NCBI Taxonomy" id="714531"/>
    <lineage>
        <taxon>Bacteria</taxon>
        <taxon>Pseudomonadati</taxon>
        <taxon>Pseudomonadota</taxon>
        <taxon>Betaproteobacteria</taxon>
        <taxon>Chitinivorax</taxon>
    </lineage>
</organism>
<evidence type="ECO:0000313" key="3">
    <source>
        <dbReference type="Proteomes" id="UP000575898"/>
    </source>
</evidence>
<proteinExistence type="predicted"/>
<keyword evidence="3" id="KW-1185">Reference proteome</keyword>
<comment type="caution">
    <text evidence="2">The sequence shown here is derived from an EMBL/GenBank/DDBJ whole genome shotgun (WGS) entry which is preliminary data.</text>
</comment>
<gene>
    <name evidence="2" type="ORF">HNQ59_000665</name>
</gene>
<feature type="chain" id="PRO_5032364843" evidence="1">
    <location>
        <begin position="18"/>
        <end position="411"/>
    </location>
</feature>
<feature type="signal peptide" evidence="1">
    <location>
        <begin position="1"/>
        <end position="17"/>
    </location>
</feature>
<sequence>MRILPALLALAMSASHAMDWTLEADLLVAHTDQQWRADSPLNPSNHFNLATQSLAWQWRPTLKGSQGDWQWRLNPTLSGERQTKQGGHDETLTARMAEWAVNWRPVADWRLSLGKQVLQWGPGLTASPSNPFDYDNSRRNPLDQLTGKGFARCLINLDDHWSLNLMARLKTAHDEASFAAQQAIKLDWIGNTASASLVAAHRQGEAAHVGAYGQLTASDAALLFFEASYATGPARQVVTAANNPLGATWRTTHHASQRAVQLIAGGSYTTEGGRTASIEYRHNGHGMAHPDPAKHMLLERAWELAQQATPISGLGTQVLGEALTHHRSGQGRHYLTLQWLDNQSHDKVELFMRYTRNLNDGSGEWIPSLTIELADHLQWFNYGTIRHGHRHSDFGQLLGWSLTTGLQYRFR</sequence>
<dbReference type="EMBL" id="JACHHY010000003">
    <property type="protein sequence ID" value="MBB5017401.1"/>
    <property type="molecule type" value="Genomic_DNA"/>
</dbReference>
<evidence type="ECO:0000313" key="2">
    <source>
        <dbReference type="EMBL" id="MBB5017401.1"/>
    </source>
</evidence>
<keyword evidence="1" id="KW-0732">Signal</keyword>
<dbReference type="RefSeq" id="WP_184035123.1">
    <property type="nucleotide sequence ID" value="NZ_JACHHY010000003.1"/>
</dbReference>
<name>A0A840MQ76_9PROT</name>